<dbReference type="Proteomes" id="UP001590950">
    <property type="component" value="Unassembled WGS sequence"/>
</dbReference>
<feature type="transmembrane region" description="Helical" evidence="10">
    <location>
        <begin position="248"/>
        <end position="271"/>
    </location>
</feature>
<comment type="catalytic activity">
    <reaction evidence="10">
        <text>an acyl-CoA + malonyl-CoA + H(+) = a 3-oxoacyl-CoA + CO2 + CoA</text>
        <dbReference type="Rhea" id="RHEA:50252"/>
        <dbReference type="ChEBI" id="CHEBI:15378"/>
        <dbReference type="ChEBI" id="CHEBI:16526"/>
        <dbReference type="ChEBI" id="CHEBI:57287"/>
        <dbReference type="ChEBI" id="CHEBI:57384"/>
        <dbReference type="ChEBI" id="CHEBI:58342"/>
        <dbReference type="ChEBI" id="CHEBI:90726"/>
    </reaction>
    <physiologicalReaction direction="left-to-right" evidence="10">
        <dbReference type="Rhea" id="RHEA:50253"/>
    </physiologicalReaction>
</comment>
<dbReference type="Pfam" id="PF01151">
    <property type="entry name" value="ELO"/>
    <property type="match status" value="1"/>
</dbReference>
<comment type="subcellular location">
    <subcellularLocation>
        <location evidence="1">Membrane</location>
        <topology evidence="1">Multi-pass membrane protein</topology>
    </subcellularLocation>
</comment>
<dbReference type="InterPro" id="IPR002076">
    <property type="entry name" value="ELO_fam"/>
</dbReference>
<evidence type="ECO:0000256" key="2">
    <source>
        <dbReference type="ARBA" id="ARBA00022516"/>
    </source>
</evidence>
<protein>
    <recommendedName>
        <fullName evidence="10">Elongation of fatty acids protein</fullName>
        <ecNumber evidence="10">2.3.1.-</ecNumber>
    </recommendedName>
</protein>
<evidence type="ECO:0000256" key="7">
    <source>
        <dbReference type="ARBA" id="ARBA00023098"/>
    </source>
</evidence>
<sequence length="669" mass="73958">MGHSSITSTAPSVHFTFPPSSLLKYSPYLNTEALSPPVSDWTLARPFNINPELYNNALHISVPLTIAVLYATTVIYVNGVNKQRNYKPWSFSNTFAFYAFVVAHNVFLAIFSGWTFIGMLNAIRKSWPGIDGQYGLAGAADTLCKMHGPRGLGSAATYNTSSSTWGFTDRGMQLANGSPDPTDVGRIWNEGLAFYGWLFYLSKFYEVIDTAIILAKGKRSSSLQTFHHTGAMLCMWAGIRYMSPPIWMFTFINSGLHTLMYTYYTLTALTIQVPRAMKRTLTGLQIAQIVFGGSYALAHLFVAYDIPVEMPYLYAHNLSKALPSTASVITSSVSSAFTSAATAGIGNWLKKAALRAAGEEGLAENVRNSQGETFGIDAIHAADVERAQQEIRYKLENQRVHCLDTSGQVFAILLNLIYLAPLFLLFVRFFSRSYLNRAKKSEPPQPSKEENIKASSKDAANEMEREIREAMSGSQGGTTEPPPEIRAKIEKAKSDAKRGAYDFSEKAQKNAKDTSFRIQKTANDMGNRAKDTAGSYSETVEHTVYDMSEKAQKAGIDIKESVSDDLRALQEKMRKMGGEGSKPSKSASNSKGKENDKMDSKSRSRSPVKRSAPKKEEEEGVEEKEDAGVKEEDDAPDTNGMAQSYEVVPDEPKTEEMKKAEEEMQPKQE</sequence>
<feature type="compositionally biased region" description="Acidic residues" evidence="11">
    <location>
        <begin position="618"/>
        <end position="636"/>
    </location>
</feature>
<evidence type="ECO:0000256" key="6">
    <source>
        <dbReference type="ARBA" id="ARBA00022989"/>
    </source>
</evidence>
<keyword evidence="3 10" id="KW-0808">Transferase</keyword>
<accession>A0ABR4A0X0</accession>
<feature type="compositionally biased region" description="Basic residues" evidence="11">
    <location>
        <begin position="603"/>
        <end position="612"/>
    </location>
</feature>
<evidence type="ECO:0000256" key="9">
    <source>
        <dbReference type="ARBA" id="ARBA00023160"/>
    </source>
</evidence>
<keyword evidence="7 10" id="KW-0443">Lipid metabolism</keyword>
<keyword evidence="6 10" id="KW-1133">Transmembrane helix</keyword>
<evidence type="ECO:0000256" key="1">
    <source>
        <dbReference type="ARBA" id="ARBA00004141"/>
    </source>
</evidence>
<keyword evidence="4 10" id="KW-0812">Transmembrane</keyword>
<proteinExistence type="inferred from homology"/>
<feature type="compositionally biased region" description="Basic and acidic residues" evidence="11">
    <location>
        <begin position="650"/>
        <end position="669"/>
    </location>
</feature>
<name>A0ABR4A0X0_9LECA</name>
<feature type="compositionally biased region" description="Basic and acidic residues" evidence="11">
    <location>
        <begin position="496"/>
        <end position="515"/>
    </location>
</feature>
<dbReference type="PANTHER" id="PTHR11157">
    <property type="entry name" value="FATTY ACID ACYL TRANSFERASE-RELATED"/>
    <property type="match status" value="1"/>
</dbReference>
<keyword evidence="5 10" id="KW-0276">Fatty acid metabolism</keyword>
<feature type="compositionally biased region" description="Basic and acidic residues" evidence="11">
    <location>
        <begin position="591"/>
        <end position="602"/>
    </location>
</feature>
<keyword evidence="2 10" id="KW-0444">Lipid biosynthesis</keyword>
<feature type="region of interest" description="Disordered" evidence="11">
    <location>
        <begin position="554"/>
        <end position="669"/>
    </location>
</feature>
<comment type="caution">
    <text evidence="12">The sequence shown here is derived from an EMBL/GenBank/DDBJ whole genome shotgun (WGS) entry which is preliminary data.</text>
</comment>
<evidence type="ECO:0000313" key="13">
    <source>
        <dbReference type="Proteomes" id="UP001590950"/>
    </source>
</evidence>
<feature type="transmembrane region" description="Helical" evidence="10">
    <location>
        <begin position="283"/>
        <end position="304"/>
    </location>
</feature>
<feature type="transmembrane region" description="Helical" evidence="10">
    <location>
        <begin position="409"/>
        <end position="430"/>
    </location>
</feature>
<feature type="region of interest" description="Disordered" evidence="11">
    <location>
        <begin position="438"/>
        <end position="462"/>
    </location>
</feature>
<evidence type="ECO:0000256" key="8">
    <source>
        <dbReference type="ARBA" id="ARBA00023136"/>
    </source>
</evidence>
<gene>
    <name evidence="12" type="ORF">N7G274_008276</name>
</gene>
<keyword evidence="9 10" id="KW-0275">Fatty acid biosynthesis</keyword>
<evidence type="ECO:0000256" key="10">
    <source>
        <dbReference type="RuleBase" id="RU361115"/>
    </source>
</evidence>
<evidence type="ECO:0000313" key="12">
    <source>
        <dbReference type="EMBL" id="KAL2038936.1"/>
    </source>
</evidence>
<evidence type="ECO:0000256" key="11">
    <source>
        <dbReference type="SAM" id="MobiDB-lite"/>
    </source>
</evidence>
<dbReference type="EC" id="2.3.1.-" evidence="10"/>
<organism evidence="12 13">
    <name type="scientific">Stereocaulon virgatum</name>
    <dbReference type="NCBI Taxonomy" id="373712"/>
    <lineage>
        <taxon>Eukaryota</taxon>
        <taxon>Fungi</taxon>
        <taxon>Dikarya</taxon>
        <taxon>Ascomycota</taxon>
        <taxon>Pezizomycotina</taxon>
        <taxon>Lecanoromycetes</taxon>
        <taxon>OSLEUM clade</taxon>
        <taxon>Lecanoromycetidae</taxon>
        <taxon>Lecanorales</taxon>
        <taxon>Lecanorineae</taxon>
        <taxon>Stereocaulaceae</taxon>
        <taxon>Stereocaulon</taxon>
    </lineage>
</organism>
<keyword evidence="8 10" id="KW-0472">Membrane</keyword>
<dbReference type="EMBL" id="JBEFKJ010000028">
    <property type="protein sequence ID" value="KAL2038936.1"/>
    <property type="molecule type" value="Genomic_DNA"/>
</dbReference>
<feature type="compositionally biased region" description="Basic and acidic residues" evidence="11">
    <location>
        <begin position="554"/>
        <end position="577"/>
    </location>
</feature>
<feature type="region of interest" description="Disordered" evidence="11">
    <location>
        <begin position="496"/>
        <end position="535"/>
    </location>
</feature>
<evidence type="ECO:0000256" key="5">
    <source>
        <dbReference type="ARBA" id="ARBA00022832"/>
    </source>
</evidence>
<keyword evidence="13" id="KW-1185">Reference proteome</keyword>
<dbReference type="PANTHER" id="PTHR11157:SF169">
    <property type="entry name" value="ELONGATION OF FATTY ACIDS PROTEIN"/>
    <property type="match status" value="1"/>
</dbReference>
<comment type="similarity">
    <text evidence="10">Belongs to the ELO family.</text>
</comment>
<feature type="transmembrane region" description="Helical" evidence="10">
    <location>
        <begin position="97"/>
        <end position="117"/>
    </location>
</feature>
<feature type="compositionally biased region" description="Basic and acidic residues" evidence="11">
    <location>
        <begin position="439"/>
        <end position="462"/>
    </location>
</feature>
<dbReference type="Gene3D" id="1.20.120.20">
    <property type="entry name" value="Apolipoprotein"/>
    <property type="match status" value="1"/>
</dbReference>
<feature type="transmembrane region" description="Helical" evidence="10">
    <location>
        <begin position="57"/>
        <end position="77"/>
    </location>
</feature>
<evidence type="ECO:0000256" key="4">
    <source>
        <dbReference type="ARBA" id="ARBA00022692"/>
    </source>
</evidence>
<evidence type="ECO:0000256" key="3">
    <source>
        <dbReference type="ARBA" id="ARBA00022679"/>
    </source>
</evidence>
<reference evidence="12 13" key="1">
    <citation type="submission" date="2024-09" db="EMBL/GenBank/DDBJ databases">
        <title>Rethinking Asexuality: The Enigmatic Case of Functional Sexual Genes in Lepraria (Stereocaulaceae).</title>
        <authorList>
            <person name="Doellman M."/>
            <person name="Sun Y."/>
            <person name="Barcenas-Pena A."/>
            <person name="Lumbsch H.T."/>
            <person name="Grewe F."/>
        </authorList>
    </citation>
    <scope>NUCLEOTIDE SEQUENCE [LARGE SCALE GENOMIC DNA]</scope>
    <source>
        <strain evidence="12 13">Mercado 3170</strain>
    </source>
</reference>